<proteinExistence type="predicted"/>
<dbReference type="EMBL" id="CAJNOO010007003">
    <property type="protein sequence ID" value="CAF1460083.1"/>
    <property type="molecule type" value="Genomic_DNA"/>
</dbReference>
<feature type="compositionally biased region" description="Polar residues" evidence="1">
    <location>
        <begin position="1"/>
        <end position="10"/>
    </location>
</feature>
<gene>
    <name evidence="4" type="ORF">FNK824_LOCUS33323</name>
    <name evidence="3" type="ORF">OTI717_LOCUS33515</name>
    <name evidence="2" type="ORF">RFH988_LOCUS37114</name>
</gene>
<dbReference type="Proteomes" id="UP000663874">
    <property type="component" value="Unassembled WGS sequence"/>
</dbReference>
<dbReference type="EMBL" id="CAJOBE010012090">
    <property type="protein sequence ID" value="CAF4143614.1"/>
    <property type="molecule type" value="Genomic_DNA"/>
</dbReference>
<feature type="region of interest" description="Disordered" evidence="1">
    <location>
        <begin position="1"/>
        <end position="21"/>
    </location>
</feature>
<evidence type="ECO:0000313" key="2">
    <source>
        <dbReference type="EMBL" id="CAF1460083.1"/>
    </source>
</evidence>
<feature type="compositionally biased region" description="Polar residues" evidence="1">
    <location>
        <begin position="28"/>
        <end position="38"/>
    </location>
</feature>
<feature type="non-terminal residue" evidence="2">
    <location>
        <position position="47"/>
    </location>
</feature>
<sequence length="47" mass="5120">MVDETGSINLSLPPGPSRTARTNAAINKTKQKLQQNKVSTRKLALEL</sequence>
<dbReference type="OrthoDB" id="9979538at2759"/>
<organism evidence="2 5">
    <name type="scientific">Rotaria sordida</name>
    <dbReference type="NCBI Taxonomy" id="392033"/>
    <lineage>
        <taxon>Eukaryota</taxon>
        <taxon>Metazoa</taxon>
        <taxon>Spiralia</taxon>
        <taxon>Gnathifera</taxon>
        <taxon>Rotifera</taxon>
        <taxon>Eurotatoria</taxon>
        <taxon>Bdelloidea</taxon>
        <taxon>Philodinida</taxon>
        <taxon>Philodinidae</taxon>
        <taxon>Rotaria</taxon>
    </lineage>
</organism>
<dbReference type="AlphaFoldDB" id="A0A815Q8U2"/>
<evidence type="ECO:0000313" key="3">
    <source>
        <dbReference type="EMBL" id="CAF4087556.1"/>
    </source>
</evidence>
<dbReference type="EMBL" id="CAJOAX010011115">
    <property type="protein sequence ID" value="CAF4087556.1"/>
    <property type="molecule type" value="Genomic_DNA"/>
</dbReference>
<evidence type="ECO:0000313" key="5">
    <source>
        <dbReference type="Proteomes" id="UP000663882"/>
    </source>
</evidence>
<comment type="caution">
    <text evidence="2">The sequence shown here is derived from an EMBL/GenBank/DDBJ whole genome shotgun (WGS) entry which is preliminary data.</text>
</comment>
<dbReference type="Proteomes" id="UP000663823">
    <property type="component" value="Unassembled WGS sequence"/>
</dbReference>
<feature type="region of interest" description="Disordered" evidence="1">
    <location>
        <begin position="28"/>
        <end position="47"/>
    </location>
</feature>
<evidence type="ECO:0000313" key="4">
    <source>
        <dbReference type="EMBL" id="CAF4143614.1"/>
    </source>
</evidence>
<reference evidence="2" key="1">
    <citation type="submission" date="2021-02" db="EMBL/GenBank/DDBJ databases">
        <authorList>
            <person name="Nowell W R."/>
        </authorList>
    </citation>
    <scope>NUCLEOTIDE SEQUENCE</scope>
</reference>
<accession>A0A815Q8U2</accession>
<name>A0A815Q8U2_9BILA</name>
<feature type="non-terminal residue" evidence="2">
    <location>
        <position position="1"/>
    </location>
</feature>
<dbReference type="Proteomes" id="UP000663882">
    <property type="component" value="Unassembled WGS sequence"/>
</dbReference>
<protein>
    <submittedName>
        <fullName evidence="2">Uncharacterized protein</fullName>
    </submittedName>
</protein>
<evidence type="ECO:0000256" key="1">
    <source>
        <dbReference type="SAM" id="MobiDB-lite"/>
    </source>
</evidence>